<keyword evidence="8" id="KW-0723">Serine/threonine-protein kinase</keyword>
<dbReference type="PANTHER" id="PTHR43289:SF34">
    <property type="entry name" value="SERINE_THREONINE-PROTEIN KINASE YBDM-RELATED"/>
    <property type="match status" value="1"/>
</dbReference>
<protein>
    <submittedName>
        <fullName evidence="8">Serine/threonine protein kinase</fullName>
    </submittedName>
</protein>
<keyword evidence="3 8" id="KW-0418">Kinase</keyword>
<keyword evidence="9" id="KW-1185">Reference proteome</keyword>
<organism evidence="8 9">
    <name type="scientific">Vineibacter terrae</name>
    <dbReference type="NCBI Taxonomy" id="2586908"/>
    <lineage>
        <taxon>Bacteria</taxon>
        <taxon>Pseudomonadati</taxon>
        <taxon>Pseudomonadota</taxon>
        <taxon>Alphaproteobacteria</taxon>
        <taxon>Hyphomicrobiales</taxon>
        <taxon>Vineibacter</taxon>
    </lineage>
</organism>
<feature type="compositionally biased region" description="Low complexity" evidence="5">
    <location>
        <begin position="11"/>
        <end position="33"/>
    </location>
</feature>
<keyword evidence="6" id="KW-0812">Transmembrane</keyword>
<gene>
    <name evidence="8" type="ORF">FHP25_10300</name>
</gene>
<dbReference type="CDD" id="cd14014">
    <property type="entry name" value="STKc_PknB_like"/>
    <property type="match status" value="1"/>
</dbReference>
<dbReference type="GO" id="GO:0004674">
    <property type="term" value="F:protein serine/threonine kinase activity"/>
    <property type="evidence" value="ECO:0007669"/>
    <property type="project" value="UniProtKB-KW"/>
</dbReference>
<sequence length="728" mass="75280">MSDNADATVVASPASSGPPAASDPPGSNASAGSNPGWSADAPARAGPLPETEIPGARPPPPPAPGGPLAPGVVLSSTFEIEHLVARGGMGEVYRARHRITGDPIAIKTIRPELAGDEKIAELFKREAQALRGIRHPAIVSYEGVFDDGTGQLYIAMEFVDGPSLSKLMQNGPLAPADVRRLRDRVADGLAAAHAQGVIHRDLSPDNVILPGGRIDAAKLIDFGIAKQTESSKATVIGNDFAGKYSYAAPEQLGLQGGEVGPRADVYSLGLVLAAAASGAPLDMGNALPSAVAARMRVPDLGALPAELRAEITSMLQPDPSDRPQSMAELVGRTGTTQVQARSERSSARARSGAGPLVAGIAVAVVVLLGGGAFLMKDRLFPPEPAPSPPGTTTATTSPTTPPGTTTTPPGIETPPATTAGKTATPGIESPPSTPGITTTPPATTTPPSSPPATSPPTTTATTTPPATSPPSSPPTPSTGITTPEASPPAATTPPATTPPATTPPATTTATATPPQSDTAVIRSRLDALISRFDCADLTARVDSDLMVRLQGYVESDDDRSQLLAAARGIDGVRRVDAAVSVQPWPLCELVRVAAGSTSPDFRVVPNKLDRPYKIRADRVMFQVFPPAGRRGLLNVVFLNSDRTAWHYEPWSKIRVRPGQPETFGDKLSITLAPPVGKMAIIAVISNEPLFATPQAEEQPTKEYLAALKQALARHPDAIVSYVAFDTVD</sequence>
<evidence type="ECO:0000256" key="2">
    <source>
        <dbReference type="ARBA" id="ARBA00022741"/>
    </source>
</evidence>
<feature type="transmembrane region" description="Helical" evidence="6">
    <location>
        <begin position="352"/>
        <end position="374"/>
    </location>
</feature>
<feature type="compositionally biased region" description="Pro residues" evidence="5">
    <location>
        <begin position="466"/>
        <end position="476"/>
    </location>
</feature>
<feature type="region of interest" description="Disordered" evidence="5">
    <location>
        <begin position="379"/>
        <end position="517"/>
    </location>
</feature>
<dbReference type="PANTHER" id="PTHR43289">
    <property type="entry name" value="MITOGEN-ACTIVATED PROTEIN KINASE KINASE KINASE 20-RELATED"/>
    <property type="match status" value="1"/>
</dbReference>
<keyword evidence="2" id="KW-0547">Nucleotide-binding</keyword>
<dbReference type="EMBL" id="VDUZ01000009">
    <property type="protein sequence ID" value="TXL77146.1"/>
    <property type="molecule type" value="Genomic_DNA"/>
</dbReference>
<feature type="region of interest" description="Disordered" evidence="5">
    <location>
        <begin position="332"/>
        <end position="353"/>
    </location>
</feature>
<evidence type="ECO:0000259" key="7">
    <source>
        <dbReference type="PROSITE" id="PS50011"/>
    </source>
</evidence>
<evidence type="ECO:0000256" key="3">
    <source>
        <dbReference type="ARBA" id="ARBA00022777"/>
    </source>
</evidence>
<keyword evidence="1" id="KW-0808">Transferase</keyword>
<feature type="region of interest" description="Disordered" evidence="5">
    <location>
        <begin position="1"/>
        <end position="70"/>
    </location>
</feature>
<evidence type="ECO:0000256" key="1">
    <source>
        <dbReference type="ARBA" id="ARBA00022679"/>
    </source>
</evidence>
<dbReference type="Pfam" id="PF00069">
    <property type="entry name" value="Pkinase"/>
    <property type="match status" value="1"/>
</dbReference>
<dbReference type="RefSeq" id="WP_147846846.1">
    <property type="nucleotide sequence ID" value="NZ_VDUZ01000009.1"/>
</dbReference>
<dbReference type="PROSITE" id="PS00109">
    <property type="entry name" value="PROTEIN_KINASE_TYR"/>
    <property type="match status" value="1"/>
</dbReference>
<evidence type="ECO:0000313" key="8">
    <source>
        <dbReference type="EMBL" id="TXL77146.1"/>
    </source>
</evidence>
<dbReference type="InterPro" id="IPR011009">
    <property type="entry name" value="Kinase-like_dom_sf"/>
</dbReference>
<comment type="caution">
    <text evidence="8">The sequence shown here is derived from an EMBL/GenBank/DDBJ whole genome shotgun (WGS) entry which is preliminary data.</text>
</comment>
<dbReference type="PROSITE" id="PS50011">
    <property type="entry name" value="PROTEIN_KINASE_DOM"/>
    <property type="match status" value="1"/>
</dbReference>
<evidence type="ECO:0000256" key="4">
    <source>
        <dbReference type="ARBA" id="ARBA00022840"/>
    </source>
</evidence>
<dbReference type="InterPro" id="IPR008266">
    <property type="entry name" value="Tyr_kinase_AS"/>
</dbReference>
<name>A0A5C8PQY8_9HYPH</name>
<feature type="compositionally biased region" description="Pro residues" evidence="5">
    <location>
        <begin position="56"/>
        <end position="67"/>
    </location>
</feature>
<evidence type="ECO:0000256" key="6">
    <source>
        <dbReference type="SAM" id="Phobius"/>
    </source>
</evidence>
<evidence type="ECO:0000313" key="9">
    <source>
        <dbReference type="Proteomes" id="UP000321638"/>
    </source>
</evidence>
<feature type="compositionally biased region" description="Low complexity" evidence="5">
    <location>
        <begin position="390"/>
        <end position="442"/>
    </location>
</feature>
<dbReference type="InterPro" id="IPR000719">
    <property type="entry name" value="Prot_kinase_dom"/>
</dbReference>
<feature type="compositionally biased region" description="Pro residues" evidence="5">
    <location>
        <begin position="443"/>
        <end position="454"/>
    </location>
</feature>
<dbReference type="Proteomes" id="UP000321638">
    <property type="component" value="Unassembled WGS sequence"/>
</dbReference>
<dbReference type="OrthoDB" id="9801841at2"/>
<keyword evidence="6" id="KW-1133">Transmembrane helix</keyword>
<proteinExistence type="predicted"/>
<feature type="compositionally biased region" description="Low complexity" evidence="5">
    <location>
        <begin position="503"/>
        <end position="514"/>
    </location>
</feature>
<reference evidence="8 9" key="1">
    <citation type="submission" date="2019-06" db="EMBL/GenBank/DDBJ databases">
        <title>New taxonomy in bacterial strain CC-CFT640, isolated from vineyard.</title>
        <authorList>
            <person name="Lin S.-Y."/>
            <person name="Tsai C.-F."/>
            <person name="Young C.-C."/>
        </authorList>
    </citation>
    <scope>NUCLEOTIDE SEQUENCE [LARGE SCALE GENOMIC DNA]</scope>
    <source>
        <strain evidence="8 9">CC-CFT640</strain>
    </source>
</reference>
<keyword evidence="4" id="KW-0067">ATP-binding</keyword>
<feature type="compositionally biased region" description="Low complexity" evidence="5">
    <location>
        <begin position="455"/>
        <end position="465"/>
    </location>
</feature>
<feature type="compositionally biased region" description="Low complexity" evidence="5">
    <location>
        <begin position="477"/>
        <end position="494"/>
    </location>
</feature>
<accession>A0A5C8PQY8</accession>
<keyword evidence="6" id="KW-0472">Membrane</keyword>
<dbReference type="SUPFAM" id="SSF56112">
    <property type="entry name" value="Protein kinase-like (PK-like)"/>
    <property type="match status" value="1"/>
</dbReference>
<dbReference type="GO" id="GO:0005524">
    <property type="term" value="F:ATP binding"/>
    <property type="evidence" value="ECO:0007669"/>
    <property type="project" value="UniProtKB-KW"/>
</dbReference>
<evidence type="ECO:0000256" key="5">
    <source>
        <dbReference type="SAM" id="MobiDB-lite"/>
    </source>
</evidence>
<dbReference type="AlphaFoldDB" id="A0A5C8PQY8"/>
<feature type="domain" description="Protein kinase" evidence="7">
    <location>
        <begin position="78"/>
        <end position="338"/>
    </location>
</feature>
<dbReference type="Gene3D" id="1.10.510.10">
    <property type="entry name" value="Transferase(Phosphotransferase) domain 1"/>
    <property type="match status" value="1"/>
</dbReference>